<evidence type="ECO:0000256" key="1">
    <source>
        <dbReference type="SAM" id="MobiDB-lite"/>
    </source>
</evidence>
<accession>A0A8C3E6G4</accession>
<reference evidence="2" key="3">
    <citation type="submission" date="2025-09" db="UniProtKB">
        <authorList>
            <consortium name="Ensembl"/>
        </authorList>
    </citation>
    <scope>IDENTIFICATION</scope>
</reference>
<protein>
    <submittedName>
        <fullName evidence="2">Uncharacterized protein</fullName>
    </submittedName>
</protein>
<proteinExistence type="predicted"/>
<reference evidence="3" key="1">
    <citation type="submission" date="2019-10" db="EMBL/GenBank/DDBJ databases">
        <title>Corvus moneduloides (New Caledonian crow) genome, bCorMon1, primary haplotype.</title>
        <authorList>
            <person name="Rutz C."/>
            <person name="Fungtammasan C."/>
            <person name="Mountcastle J."/>
            <person name="Formenti G."/>
            <person name="Chow W."/>
            <person name="Howe K."/>
            <person name="Steele M.P."/>
            <person name="Fernandes J."/>
            <person name="Gilbert M.T.P."/>
            <person name="Fedrigo O."/>
            <person name="Jarvis E.D."/>
            <person name="Gemmell N."/>
        </authorList>
    </citation>
    <scope>NUCLEOTIDE SEQUENCE [LARGE SCALE GENOMIC DNA]</scope>
</reference>
<dbReference type="AlphaFoldDB" id="A0A8C3E6G4"/>
<dbReference type="Proteomes" id="UP000694553">
    <property type="component" value="Unassembled WGS sequence"/>
</dbReference>
<keyword evidence="3" id="KW-1185">Reference proteome</keyword>
<organism evidence="2 3">
    <name type="scientific">Corvus moneduloides</name>
    <name type="common">New Caledonian crow</name>
    <dbReference type="NCBI Taxonomy" id="1196302"/>
    <lineage>
        <taxon>Eukaryota</taxon>
        <taxon>Metazoa</taxon>
        <taxon>Chordata</taxon>
        <taxon>Craniata</taxon>
        <taxon>Vertebrata</taxon>
        <taxon>Euteleostomi</taxon>
        <taxon>Archelosauria</taxon>
        <taxon>Archosauria</taxon>
        <taxon>Dinosauria</taxon>
        <taxon>Saurischia</taxon>
        <taxon>Theropoda</taxon>
        <taxon>Coelurosauria</taxon>
        <taxon>Aves</taxon>
        <taxon>Neognathae</taxon>
        <taxon>Neoaves</taxon>
        <taxon>Telluraves</taxon>
        <taxon>Australaves</taxon>
        <taxon>Passeriformes</taxon>
        <taxon>Corvoidea</taxon>
        <taxon>Corvidae</taxon>
        <taxon>Corvus</taxon>
    </lineage>
</organism>
<dbReference type="Ensembl" id="ENSCMUT00000018522.2">
    <property type="protein sequence ID" value="ENSCMUP00000017262.1"/>
    <property type="gene ID" value="ENSCMUG00000010699.2"/>
</dbReference>
<feature type="region of interest" description="Disordered" evidence="1">
    <location>
        <begin position="39"/>
        <end position="77"/>
    </location>
</feature>
<evidence type="ECO:0000313" key="3">
    <source>
        <dbReference type="Proteomes" id="UP000694553"/>
    </source>
</evidence>
<evidence type="ECO:0000313" key="2">
    <source>
        <dbReference type="Ensembl" id="ENSCMUP00000017262.1"/>
    </source>
</evidence>
<sequence length="146" mass="16417">MLSHRAVRPSSKPCWTCWSVVMRQGTGYVLWRWEKKKKHSSAHPPAPSSVKSRFRTSVASKPRTGLCPDTPGRPQRALQPSWKELLPGNAISDHGGQLNIGTIQEPGMKRWFDVNDGLSNCKCSTAQERFEFPVQGVQRMQKPGFT</sequence>
<reference evidence="2" key="2">
    <citation type="submission" date="2025-08" db="UniProtKB">
        <authorList>
            <consortium name="Ensembl"/>
        </authorList>
    </citation>
    <scope>IDENTIFICATION</scope>
</reference>
<name>A0A8C3E6G4_CORMO</name>